<name>A0ABV7U944_9RHOB</name>
<keyword evidence="3" id="KW-1185">Reference proteome</keyword>
<dbReference type="EMBL" id="JBHRXY010000030">
    <property type="protein sequence ID" value="MFC3631478.1"/>
    <property type="molecule type" value="Genomic_DNA"/>
</dbReference>
<sequence length="338" mass="36360">MRGSGLSWQGFDEGEPAPPRPADWLAAQSALAVDLAGAALAAGRLEARLALMDKETRAGATRRLALIEIEEMLRAQGTPLSREEIGLDAMAARAGTDLQAMAQARWALRRLEGQSDPARLRDFLALHRAEDWADDRAENRAENRAEPAWSERPSGGAFDGAAADFLEAMEGLAALHPLARTPAARMLWRLAGLSPEGAAIEGAVWAARDMARATPGLVFLPLGRHGRAIWTDGGPPMRRLSRHLAAVAQGASDAGRMLDRIADWAEAAREATATIKGQNPARIVAALAAHPVLHTAQVEDLAGISRDTAERLLSRMRRMGLVREITGARRFRLWAAGL</sequence>
<dbReference type="Proteomes" id="UP001595539">
    <property type="component" value="Unassembled WGS sequence"/>
</dbReference>
<comment type="caution">
    <text evidence="2">The sequence shown here is derived from an EMBL/GenBank/DDBJ whole genome shotgun (WGS) entry which is preliminary data.</text>
</comment>
<gene>
    <name evidence="2" type="ORF">ACFOM8_18765</name>
</gene>
<accession>A0ABV7U944</accession>
<evidence type="ECO:0000256" key="1">
    <source>
        <dbReference type="SAM" id="MobiDB-lite"/>
    </source>
</evidence>
<reference evidence="3" key="1">
    <citation type="journal article" date="2019" name="Int. J. Syst. Evol. Microbiol.">
        <title>The Global Catalogue of Microorganisms (GCM) 10K type strain sequencing project: providing services to taxonomists for standard genome sequencing and annotation.</title>
        <authorList>
            <consortium name="The Broad Institute Genomics Platform"/>
            <consortium name="The Broad Institute Genome Sequencing Center for Infectious Disease"/>
            <person name="Wu L."/>
            <person name="Ma J."/>
        </authorList>
    </citation>
    <scope>NUCLEOTIDE SEQUENCE [LARGE SCALE GENOMIC DNA]</scope>
    <source>
        <strain evidence="3">KCTC 42473</strain>
    </source>
</reference>
<dbReference type="RefSeq" id="WP_377763774.1">
    <property type="nucleotide sequence ID" value="NZ_JBHRXY010000030.1"/>
</dbReference>
<evidence type="ECO:0000313" key="2">
    <source>
        <dbReference type="EMBL" id="MFC3631478.1"/>
    </source>
</evidence>
<organism evidence="2 3">
    <name type="scientific">Paracoccus angustae</name>
    <dbReference type="NCBI Taxonomy" id="1671480"/>
    <lineage>
        <taxon>Bacteria</taxon>
        <taxon>Pseudomonadati</taxon>
        <taxon>Pseudomonadota</taxon>
        <taxon>Alphaproteobacteria</taxon>
        <taxon>Rhodobacterales</taxon>
        <taxon>Paracoccaceae</taxon>
        <taxon>Paracoccus</taxon>
    </lineage>
</organism>
<dbReference type="SUPFAM" id="SSF46785">
    <property type="entry name" value="Winged helix' DNA-binding domain"/>
    <property type="match status" value="1"/>
</dbReference>
<evidence type="ECO:0008006" key="4">
    <source>
        <dbReference type="Google" id="ProtNLM"/>
    </source>
</evidence>
<protein>
    <recommendedName>
        <fullName evidence="4">HTH DNA binding domain-containing protein</fullName>
    </recommendedName>
</protein>
<feature type="region of interest" description="Disordered" evidence="1">
    <location>
        <begin position="1"/>
        <end position="20"/>
    </location>
</feature>
<dbReference type="InterPro" id="IPR036390">
    <property type="entry name" value="WH_DNA-bd_sf"/>
</dbReference>
<evidence type="ECO:0000313" key="3">
    <source>
        <dbReference type="Proteomes" id="UP001595539"/>
    </source>
</evidence>
<proteinExistence type="predicted"/>